<dbReference type="PANTHER" id="PTHR12126:SF11">
    <property type="entry name" value="NADH DEHYDROGENASE [UBIQUINONE] 1 ALPHA SUBCOMPLEX SUBUNIT 9, MITOCHONDRIAL"/>
    <property type="match status" value="1"/>
</dbReference>
<keyword evidence="3" id="KW-1185">Reference proteome</keyword>
<gene>
    <name evidence="2" type="ORF">ACFSJC_13535</name>
</gene>
<dbReference type="RefSeq" id="WP_386027466.1">
    <property type="nucleotide sequence ID" value="NZ_JBHUHX010000038.1"/>
</dbReference>
<dbReference type="Proteomes" id="UP001597337">
    <property type="component" value="Unassembled WGS sequence"/>
</dbReference>
<dbReference type="InterPro" id="IPR051207">
    <property type="entry name" value="ComplexI_NDUFA9_subunit"/>
</dbReference>
<protein>
    <submittedName>
        <fullName evidence="2">Complex I NDUFA9 subunit family protein</fullName>
    </submittedName>
</protein>
<name>A0ABW4YAQ4_9GAMM</name>
<accession>A0ABW4YAQ4</accession>
<evidence type="ECO:0000313" key="3">
    <source>
        <dbReference type="Proteomes" id="UP001597337"/>
    </source>
</evidence>
<dbReference type="Pfam" id="PF01370">
    <property type="entry name" value="Epimerase"/>
    <property type="match status" value="1"/>
</dbReference>
<dbReference type="Gene3D" id="3.40.50.720">
    <property type="entry name" value="NAD(P)-binding Rossmann-like Domain"/>
    <property type="match status" value="1"/>
</dbReference>
<dbReference type="InterPro" id="IPR001509">
    <property type="entry name" value="Epimerase_deHydtase"/>
</dbReference>
<dbReference type="EMBL" id="JBHUHX010000038">
    <property type="protein sequence ID" value="MFD2112865.1"/>
    <property type="molecule type" value="Genomic_DNA"/>
</dbReference>
<sequence>MNHTNRVFVLGGTGFVGQHLLNRLSRAGIRSRVATAHPHRFRALRLIPNCEIVELRDWSSEGLARSMDGCGTLINLVGILNPGSGRGFEASHVRLVEHATQAALDAGVGRFLQMSALNADAEKGPSEYLRTKGRGEAMAHAAAARGLAVTSFRPSVIFGRGDSFFNRFARLLHLLPGPFPLACAESRFAPVYVGDVIEAMVKSLDDPSTYGKFYELCGPRVFSLRDLVVYTGERIGRPVRVIPLSDGAARIQAKVFQVLPGKPFTMDNYLSLQVDSVCRTKGLAELGLTATDIDAVVPAYLK</sequence>
<organism evidence="2 3">
    <name type="scientific">Thiorhodococcus fuscus</name>
    <dbReference type="NCBI Taxonomy" id="527200"/>
    <lineage>
        <taxon>Bacteria</taxon>
        <taxon>Pseudomonadati</taxon>
        <taxon>Pseudomonadota</taxon>
        <taxon>Gammaproteobacteria</taxon>
        <taxon>Chromatiales</taxon>
        <taxon>Chromatiaceae</taxon>
        <taxon>Thiorhodococcus</taxon>
    </lineage>
</organism>
<proteinExistence type="predicted"/>
<evidence type="ECO:0000313" key="2">
    <source>
        <dbReference type="EMBL" id="MFD2112865.1"/>
    </source>
</evidence>
<dbReference type="CDD" id="cd05271">
    <property type="entry name" value="NDUFA9_like_SDR_a"/>
    <property type="match status" value="1"/>
</dbReference>
<dbReference type="InterPro" id="IPR036291">
    <property type="entry name" value="NAD(P)-bd_dom_sf"/>
</dbReference>
<dbReference type="SUPFAM" id="SSF51735">
    <property type="entry name" value="NAD(P)-binding Rossmann-fold domains"/>
    <property type="match status" value="1"/>
</dbReference>
<feature type="domain" description="NAD-dependent epimerase/dehydratase" evidence="1">
    <location>
        <begin position="7"/>
        <end position="209"/>
    </location>
</feature>
<dbReference type="PANTHER" id="PTHR12126">
    <property type="entry name" value="NADH-UBIQUINONE OXIDOREDUCTASE 39 KDA SUBUNIT-RELATED"/>
    <property type="match status" value="1"/>
</dbReference>
<comment type="caution">
    <text evidence="2">The sequence shown here is derived from an EMBL/GenBank/DDBJ whole genome shotgun (WGS) entry which is preliminary data.</text>
</comment>
<reference evidence="3" key="1">
    <citation type="journal article" date="2019" name="Int. J. Syst. Evol. Microbiol.">
        <title>The Global Catalogue of Microorganisms (GCM) 10K type strain sequencing project: providing services to taxonomists for standard genome sequencing and annotation.</title>
        <authorList>
            <consortium name="The Broad Institute Genomics Platform"/>
            <consortium name="The Broad Institute Genome Sequencing Center for Infectious Disease"/>
            <person name="Wu L."/>
            <person name="Ma J."/>
        </authorList>
    </citation>
    <scope>NUCLEOTIDE SEQUENCE [LARGE SCALE GENOMIC DNA]</scope>
    <source>
        <strain evidence="3">KACC 12597</strain>
    </source>
</reference>
<evidence type="ECO:0000259" key="1">
    <source>
        <dbReference type="Pfam" id="PF01370"/>
    </source>
</evidence>